<dbReference type="EMBL" id="SMKE01001088">
    <property type="protein sequence ID" value="TDB80600.1"/>
    <property type="molecule type" value="Genomic_DNA"/>
</dbReference>
<dbReference type="Proteomes" id="UP000295626">
    <property type="component" value="Unassembled WGS sequence"/>
</dbReference>
<organism evidence="6 7">
    <name type="scientific">Micromonospora fluostatini</name>
    <dbReference type="NCBI Taxonomy" id="1629071"/>
    <lineage>
        <taxon>Bacteria</taxon>
        <taxon>Bacillati</taxon>
        <taxon>Actinomycetota</taxon>
        <taxon>Actinomycetes</taxon>
        <taxon>Micromonosporales</taxon>
        <taxon>Micromonosporaceae</taxon>
        <taxon>Micromonospora</taxon>
    </lineage>
</organism>
<evidence type="ECO:0000256" key="3">
    <source>
        <dbReference type="ARBA" id="ARBA00022989"/>
    </source>
</evidence>
<evidence type="ECO:0000256" key="2">
    <source>
        <dbReference type="ARBA" id="ARBA00022692"/>
    </source>
</evidence>
<reference evidence="6 7" key="1">
    <citation type="submission" date="2019-02" db="EMBL/GenBank/DDBJ databases">
        <title>Draft genome sequences of novel Actinobacteria.</title>
        <authorList>
            <person name="Sahin N."/>
            <person name="Ay H."/>
            <person name="Saygin H."/>
        </authorList>
    </citation>
    <scope>NUCLEOTIDE SEQUENCE [LARGE SCALE GENOMIC DNA]</scope>
    <source>
        <strain evidence="6 7">JCM 30529</strain>
    </source>
</reference>
<feature type="non-terminal residue" evidence="6">
    <location>
        <position position="55"/>
    </location>
</feature>
<feature type="transmembrane region" description="Helical" evidence="5">
    <location>
        <begin position="30"/>
        <end position="49"/>
    </location>
</feature>
<comment type="subcellular location">
    <subcellularLocation>
        <location evidence="1">Membrane</location>
        <topology evidence="1">Multi-pass membrane protein</topology>
    </subcellularLocation>
</comment>
<keyword evidence="2 5" id="KW-0812">Transmembrane</keyword>
<name>A0ABY2DCL5_9ACTN</name>
<accession>A0ABY2DCL5</accession>
<dbReference type="Pfam" id="PF03547">
    <property type="entry name" value="Mem_trans"/>
    <property type="match status" value="1"/>
</dbReference>
<evidence type="ECO:0000256" key="1">
    <source>
        <dbReference type="ARBA" id="ARBA00004141"/>
    </source>
</evidence>
<evidence type="ECO:0000313" key="7">
    <source>
        <dbReference type="Proteomes" id="UP000295626"/>
    </source>
</evidence>
<comment type="caution">
    <text evidence="6">The sequence shown here is derived from an EMBL/GenBank/DDBJ whole genome shotgun (WGS) entry which is preliminary data.</text>
</comment>
<proteinExistence type="predicted"/>
<keyword evidence="4 5" id="KW-0472">Membrane</keyword>
<evidence type="ECO:0000313" key="6">
    <source>
        <dbReference type="EMBL" id="TDB80600.1"/>
    </source>
</evidence>
<sequence>MLAAFVPIWLLTGIGWLAGRYRLLGADADRVLGGFVFHLAMPAALFTALSRNPLT</sequence>
<keyword evidence="3 5" id="KW-1133">Transmembrane helix</keyword>
<keyword evidence="7" id="KW-1185">Reference proteome</keyword>
<gene>
    <name evidence="6" type="ORF">E1091_19215</name>
</gene>
<evidence type="ECO:0000256" key="4">
    <source>
        <dbReference type="ARBA" id="ARBA00023136"/>
    </source>
</evidence>
<evidence type="ECO:0000256" key="5">
    <source>
        <dbReference type="SAM" id="Phobius"/>
    </source>
</evidence>
<dbReference type="InterPro" id="IPR004776">
    <property type="entry name" value="Mem_transp_PIN-like"/>
</dbReference>
<protein>
    <submittedName>
        <fullName evidence="6">AEC family transporter</fullName>
    </submittedName>
</protein>